<keyword evidence="5 7" id="KW-0472">Membrane</keyword>
<dbReference type="EMBL" id="ML978130">
    <property type="protein sequence ID" value="KAF2096160.1"/>
    <property type="molecule type" value="Genomic_DNA"/>
</dbReference>
<name>A0A9P4M3X0_9PEZI</name>
<accession>A0A9P4M3X0</accession>
<feature type="transmembrane region" description="Helical" evidence="7">
    <location>
        <begin position="297"/>
        <end position="318"/>
    </location>
</feature>
<feature type="region of interest" description="Disordered" evidence="6">
    <location>
        <begin position="1"/>
        <end position="38"/>
    </location>
</feature>
<dbReference type="GO" id="GO:0005351">
    <property type="term" value="F:carbohydrate:proton symporter activity"/>
    <property type="evidence" value="ECO:0007669"/>
    <property type="project" value="TreeGrafter"/>
</dbReference>
<evidence type="ECO:0000256" key="3">
    <source>
        <dbReference type="ARBA" id="ARBA00022692"/>
    </source>
</evidence>
<organism evidence="9 10">
    <name type="scientific">Rhizodiscina lignyota</name>
    <dbReference type="NCBI Taxonomy" id="1504668"/>
    <lineage>
        <taxon>Eukaryota</taxon>
        <taxon>Fungi</taxon>
        <taxon>Dikarya</taxon>
        <taxon>Ascomycota</taxon>
        <taxon>Pezizomycotina</taxon>
        <taxon>Dothideomycetes</taxon>
        <taxon>Pleosporomycetidae</taxon>
        <taxon>Aulographales</taxon>
        <taxon>Rhizodiscinaceae</taxon>
        <taxon>Rhizodiscina</taxon>
    </lineage>
</organism>
<dbReference type="InterPro" id="IPR005829">
    <property type="entry name" value="Sugar_transporter_CS"/>
</dbReference>
<evidence type="ECO:0000256" key="1">
    <source>
        <dbReference type="ARBA" id="ARBA00004141"/>
    </source>
</evidence>
<comment type="similarity">
    <text evidence="2">Belongs to the major facilitator superfamily. Sugar transporter (TC 2.A.1.1) family.</text>
</comment>
<evidence type="ECO:0000256" key="7">
    <source>
        <dbReference type="SAM" id="Phobius"/>
    </source>
</evidence>
<feature type="transmembrane region" description="Helical" evidence="7">
    <location>
        <begin position="327"/>
        <end position="347"/>
    </location>
</feature>
<feature type="domain" description="Major facilitator superfamily (MFS) profile" evidence="8">
    <location>
        <begin position="1"/>
        <end position="448"/>
    </location>
</feature>
<evidence type="ECO:0000256" key="4">
    <source>
        <dbReference type="ARBA" id="ARBA00022989"/>
    </source>
</evidence>
<comment type="caution">
    <text evidence="9">The sequence shown here is derived from an EMBL/GenBank/DDBJ whole genome shotgun (WGS) entry which is preliminary data.</text>
</comment>
<dbReference type="PANTHER" id="PTHR48022:SF56">
    <property type="entry name" value="MAJOR FACILITATOR SUPERFAMILY (MFS) PROFILE DOMAIN-CONTAINING PROTEIN-RELATED"/>
    <property type="match status" value="1"/>
</dbReference>
<dbReference type="InterPro" id="IPR020846">
    <property type="entry name" value="MFS_dom"/>
</dbReference>
<feature type="transmembrane region" description="Helical" evidence="7">
    <location>
        <begin position="353"/>
        <end position="379"/>
    </location>
</feature>
<dbReference type="PROSITE" id="PS00217">
    <property type="entry name" value="SUGAR_TRANSPORT_2"/>
    <property type="match status" value="1"/>
</dbReference>
<dbReference type="InterPro" id="IPR050360">
    <property type="entry name" value="MFS_Sugar_Transporters"/>
</dbReference>
<feature type="transmembrane region" description="Helical" evidence="7">
    <location>
        <begin position="273"/>
        <end position="291"/>
    </location>
</feature>
<feature type="transmembrane region" description="Helical" evidence="7">
    <location>
        <begin position="85"/>
        <end position="110"/>
    </location>
</feature>
<comment type="subcellular location">
    <subcellularLocation>
        <location evidence="1">Membrane</location>
        <topology evidence="1">Multi-pass membrane protein</topology>
    </subcellularLocation>
</comment>
<dbReference type="InterPro" id="IPR036259">
    <property type="entry name" value="MFS_trans_sf"/>
</dbReference>
<dbReference type="PROSITE" id="PS50850">
    <property type="entry name" value="MFS"/>
    <property type="match status" value="1"/>
</dbReference>
<evidence type="ECO:0000256" key="5">
    <source>
        <dbReference type="ARBA" id="ARBA00023136"/>
    </source>
</evidence>
<dbReference type="SUPFAM" id="SSF103473">
    <property type="entry name" value="MFS general substrate transporter"/>
    <property type="match status" value="1"/>
</dbReference>
<evidence type="ECO:0000256" key="2">
    <source>
        <dbReference type="ARBA" id="ARBA00010992"/>
    </source>
</evidence>
<dbReference type="PANTHER" id="PTHR48022">
    <property type="entry name" value="PLASTIDIC GLUCOSE TRANSPORTER 4"/>
    <property type="match status" value="1"/>
</dbReference>
<evidence type="ECO:0000256" key="6">
    <source>
        <dbReference type="SAM" id="MobiDB-lite"/>
    </source>
</evidence>
<proteinExistence type="inferred from homology"/>
<dbReference type="AlphaFoldDB" id="A0A9P4M3X0"/>
<dbReference type="OrthoDB" id="6612291at2759"/>
<evidence type="ECO:0000259" key="8">
    <source>
        <dbReference type="PROSITE" id="PS50850"/>
    </source>
</evidence>
<dbReference type="Pfam" id="PF00083">
    <property type="entry name" value="Sugar_tr"/>
    <property type="match status" value="1"/>
</dbReference>
<dbReference type="Gene3D" id="1.20.1250.20">
    <property type="entry name" value="MFS general substrate transporter like domains"/>
    <property type="match status" value="1"/>
</dbReference>
<reference evidence="9" key="1">
    <citation type="journal article" date="2020" name="Stud. Mycol.">
        <title>101 Dothideomycetes genomes: a test case for predicting lifestyles and emergence of pathogens.</title>
        <authorList>
            <person name="Haridas S."/>
            <person name="Albert R."/>
            <person name="Binder M."/>
            <person name="Bloem J."/>
            <person name="Labutti K."/>
            <person name="Salamov A."/>
            <person name="Andreopoulos B."/>
            <person name="Baker S."/>
            <person name="Barry K."/>
            <person name="Bills G."/>
            <person name="Bluhm B."/>
            <person name="Cannon C."/>
            <person name="Castanera R."/>
            <person name="Culley D."/>
            <person name="Daum C."/>
            <person name="Ezra D."/>
            <person name="Gonzalez J."/>
            <person name="Henrissat B."/>
            <person name="Kuo A."/>
            <person name="Liang C."/>
            <person name="Lipzen A."/>
            <person name="Lutzoni F."/>
            <person name="Magnuson J."/>
            <person name="Mondo S."/>
            <person name="Nolan M."/>
            <person name="Ohm R."/>
            <person name="Pangilinan J."/>
            <person name="Park H.-J."/>
            <person name="Ramirez L."/>
            <person name="Alfaro M."/>
            <person name="Sun H."/>
            <person name="Tritt A."/>
            <person name="Yoshinaga Y."/>
            <person name="Zwiers L.-H."/>
            <person name="Turgeon B."/>
            <person name="Goodwin S."/>
            <person name="Spatafora J."/>
            <person name="Crous P."/>
            <person name="Grigoriev I."/>
        </authorList>
    </citation>
    <scope>NUCLEOTIDE SEQUENCE</scope>
    <source>
        <strain evidence="9">CBS 133067</strain>
    </source>
</reference>
<feature type="transmembrane region" description="Helical" evidence="7">
    <location>
        <begin position="391"/>
        <end position="413"/>
    </location>
</feature>
<dbReference type="InterPro" id="IPR005828">
    <property type="entry name" value="MFS_sugar_transport-like"/>
</dbReference>
<sequence>MDRKVLTSVESISSEHDVNNDNDGKEIDQRSGHEARESWRRDLKANPRALMWSTAFQIVLAIPRFRQDYGNRFQGQFVVSAGWQLAFQGGSLVGFICGVFTIFGVLLQWLSGGSPANLIMFTAGKLLTGIPLGIFITIAPTYCAEVAPMTLRGAVTAAVNWSIVFGQFLAYIVMRQTQSLPGANAYRILFGVQWFFAALALVVLPFFPESPYHLLAQGRVTKAKRNIWRLYGSEVDAEQRMAEIMKNVAVENDIKSKSSFAECFRGRNRQRTLIAMSTFLVQAMCGISWIVGTSTALDASVALSGLMLIGNMFGWIFIERFGRRGTGLWGAIVLTGALLMIGVTSTITTPGAIWAQVAFMAVWAFMYQATIGSVAWPIVTEVSRSSLRGHTQSLATVVNGLAGAISGVALPFLMNPDQANLKGRIAFIYGGFLGLASVYIWWKWPETKGLRFAEIDELFETGVAPRS</sequence>
<feature type="transmembrane region" description="Helical" evidence="7">
    <location>
        <begin position="185"/>
        <end position="207"/>
    </location>
</feature>
<evidence type="ECO:0000313" key="9">
    <source>
        <dbReference type="EMBL" id="KAF2096160.1"/>
    </source>
</evidence>
<feature type="transmembrane region" description="Helical" evidence="7">
    <location>
        <begin position="116"/>
        <end position="139"/>
    </location>
</feature>
<feature type="transmembrane region" description="Helical" evidence="7">
    <location>
        <begin position="151"/>
        <end position="173"/>
    </location>
</feature>
<dbReference type="Proteomes" id="UP000799772">
    <property type="component" value="Unassembled WGS sequence"/>
</dbReference>
<protein>
    <submittedName>
        <fullName evidence="9">General substrate transporter</fullName>
    </submittedName>
</protein>
<evidence type="ECO:0000313" key="10">
    <source>
        <dbReference type="Proteomes" id="UP000799772"/>
    </source>
</evidence>
<feature type="compositionally biased region" description="Basic and acidic residues" evidence="6">
    <location>
        <begin position="13"/>
        <end position="38"/>
    </location>
</feature>
<gene>
    <name evidence="9" type="ORF">NA57DRAFT_67726</name>
</gene>
<keyword evidence="4 7" id="KW-1133">Transmembrane helix</keyword>
<keyword evidence="10" id="KW-1185">Reference proteome</keyword>
<feature type="transmembrane region" description="Helical" evidence="7">
    <location>
        <begin position="425"/>
        <end position="442"/>
    </location>
</feature>
<dbReference type="GO" id="GO:0016020">
    <property type="term" value="C:membrane"/>
    <property type="evidence" value="ECO:0007669"/>
    <property type="project" value="UniProtKB-SubCell"/>
</dbReference>
<keyword evidence="3 7" id="KW-0812">Transmembrane</keyword>